<evidence type="ECO:0000313" key="2">
    <source>
        <dbReference type="EMBL" id="MEU6826959.1"/>
    </source>
</evidence>
<evidence type="ECO:0000256" key="1">
    <source>
        <dbReference type="SAM" id="MobiDB-lite"/>
    </source>
</evidence>
<dbReference type="Pfam" id="PF19474">
    <property type="entry name" value="DUF6011"/>
    <property type="match status" value="1"/>
</dbReference>
<proteinExistence type="predicted"/>
<comment type="caution">
    <text evidence="2">The sequence shown here is derived from an EMBL/GenBank/DDBJ whole genome shotgun (WGS) entry which is preliminary data.</text>
</comment>
<gene>
    <name evidence="2" type="ORF">ABZ921_40670</name>
</gene>
<accession>A0ABV3C114</accession>
<dbReference type="Proteomes" id="UP001551176">
    <property type="component" value="Unassembled WGS sequence"/>
</dbReference>
<feature type="region of interest" description="Disordered" evidence="1">
    <location>
        <begin position="72"/>
        <end position="94"/>
    </location>
</feature>
<name>A0ABV3C114_9ACTN</name>
<dbReference type="InterPro" id="IPR046053">
    <property type="entry name" value="DUF6011"/>
</dbReference>
<protein>
    <submittedName>
        <fullName evidence="2">DUF6011 domain-containing protein</fullName>
    </submittedName>
</protein>
<dbReference type="RefSeq" id="WP_359358783.1">
    <property type="nucleotide sequence ID" value="NZ_JBEYXV010000037.1"/>
</dbReference>
<evidence type="ECO:0000313" key="3">
    <source>
        <dbReference type="Proteomes" id="UP001551176"/>
    </source>
</evidence>
<sequence length="94" mass="10340">MTGGDEAPTCMACGRPLRDEESRRLRLGPVCRRRLTDLLAPRPRIVGTHTAGPHPQAIPARVTAQLAFDIWDDQDDDEQPASRRITDVPTGALL</sequence>
<organism evidence="2 3">
    <name type="scientific">Streptomyces atriruber</name>
    <dbReference type="NCBI Taxonomy" id="545121"/>
    <lineage>
        <taxon>Bacteria</taxon>
        <taxon>Bacillati</taxon>
        <taxon>Actinomycetota</taxon>
        <taxon>Actinomycetes</taxon>
        <taxon>Kitasatosporales</taxon>
        <taxon>Streptomycetaceae</taxon>
        <taxon>Streptomyces</taxon>
    </lineage>
</organism>
<dbReference type="EMBL" id="JBEYXV010000037">
    <property type="protein sequence ID" value="MEU6826959.1"/>
    <property type="molecule type" value="Genomic_DNA"/>
</dbReference>
<keyword evidence="3" id="KW-1185">Reference proteome</keyword>
<reference evidence="2 3" key="1">
    <citation type="submission" date="2024-06" db="EMBL/GenBank/DDBJ databases">
        <title>The Natural Products Discovery Center: Release of the First 8490 Sequenced Strains for Exploring Actinobacteria Biosynthetic Diversity.</title>
        <authorList>
            <person name="Kalkreuter E."/>
            <person name="Kautsar S.A."/>
            <person name="Yang D."/>
            <person name="Bader C.D."/>
            <person name="Teijaro C.N."/>
            <person name="Fluegel L."/>
            <person name="Davis C.M."/>
            <person name="Simpson J.R."/>
            <person name="Lauterbach L."/>
            <person name="Steele A.D."/>
            <person name="Gui C."/>
            <person name="Meng S."/>
            <person name="Li G."/>
            <person name="Viehrig K."/>
            <person name="Ye F."/>
            <person name="Su P."/>
            <person name="Kiefer A.F."/>
            <person name="Nichols A."/>
            <person name="Cepeda A.J."/>
            <person name="Yan W."/>
            <person name="Fan B."/>
            <person name="Jiang Y."/>
            <person name="Adhikari A."/>
            <person name="Zheng C.-J."/>
            <person name="Schuster L."/>
            <person name="Cowan T.M."/>
            <person name="Smanski M.J."/>
            <person name="Chevrette M.G."/>
            <person name="De Carvalho L.P.S."/>
            <person name="Shen B."/>
        </authorList>
    </citation>
    <scope>NUCLEOTIDE SEQUENCE [LARGE SCALE GENOMIC DNA]</scope>
    <source>
        <strain evidence="2 3">NPDC046838</strain>
    </source>
</reference>